<dbReference type="AlphaFoldDB" id="A0A1G4I0W0"/>
<dbReference type="GeneID" id="92374091"/>
<name>A0A1G4I0W0_TRYEQ</name>
<organism evidence="1 2">
    <name type="scientific">Trypanosoma equiperdum</name>
    <dbReference type="NCBI Taxonomy" id="5694"/>
    <lineage>
        <taxon>Eukaryota</taxon>
        <taxon>Discoba</taxon>
        <taxon>Euglenozoa</taxon>
        <taxon>Kinetoplastea</taxon>
        <taxon>Metakinetoplastina</taxon>
        <taxon>Trypanosomatida</taxon>
        <taxon>Trypanosomatidae</taxon>
        <taxon>Trypanosoma</taxon>
    </lineage>
</organism>
<sequence>MERGMCLVERDVDSLSCKTMLAPQGWVQRVHHDVRDKCSVNVTHFTSLDSLSTSLYVTEYFLPRPTSVESGSSAGVTPEALAASLAQLLDPSKFSLCTAWEVPQSAPTESCGPLGKLLCKYVLLVSVALSTRERDATYARCSFDAVVYDLKERYLQLSRGSDVVGLSSTEWVAGNSAVCTRRGCCVIHVTAPPGRNICWHPQLGGEATCKLGEAAKELGLVSENLNFLLYEDAAGSVEVMFALLPLTPGVCIMKRGDLQRAWLRRTRGSRWRSLRLPTPRLTTGVVDPCNSLYDVRPPGSFYLLVRGEGGTARSVIAWLMEPRVGSDSSIVLLTTFHTARGGAVSATASVVATDAAITVDTAAVDPATAAQCLKHCKWLRSTFCASVGMTFSWSALCVGKRPGLLFRQGNLVIQLPSESTRYASASAVAAASAVSRGNESAALGSITVEAVDRADGTERRATITLLREFRCAIDFMDYVVTEFTYEAHVDRRSAVMRRWKAPLALLPGGGQGTGKCPEAYSFWIRLGERDAIHYVVRECGIGRLLLAQACVTDCSPFSDVVAERWESWVGGIGVASIL</sequence>
<dbReference type="Proteomes" id="UP000195570">
    <property type="component" value="Unassembled WGS sequence"/>
</dbReference>
<dbReference type="VEuPathDB" id="TriTrypDB:TEOVI_000015100"/>
<dbReference type="RefSeq" id="XP_067076846.1">
    <property type="nucleotide sequence ID" value="XM_067220745.1"/>
</dbReference>
<proteinExistence type="predicted"/>
<protein>
    <submittedName>
        <fullName evidence="1">Uncharacterized protein</fullName>
    </submittedName>
</protein>
<comment type="caution">
    <text evidence="1">The sequence shown here is derived from an EMBL/GenBank/DDBJ whole genome shotgun (WGS) entry which is preliminary data.</text>
</comment>
<evidence type="ECO:0000313" key="1">
    <source>
        <dbReference type="EMBL" id="SCU65210.1"/>
    </source>
</evidence>
<gene>
    <name evidence="1" type="ORF">TEOVI_000015100</name>
</gene>
<evidence type="ECO:0000313" key="2">
    <source>
        <dbReference type="Proteomes" id="UP000195570"/>
    </source>
</evidence>
<reference evidence="1" key="1">
    <citation type="submission" date="2016-09" db="EMBL/GenBank/DDBJ databases">
        <authorList>
            <person name="Hebert L."/>
            <person name="Moumen B."/>
        </authorList>
    </citation>
    <scope>NUCLEOTIDE SEQUENCE [LARGE SCALE GENOMIC DNA]</scope>
    <source>
        <strain evidence="1">OVI</strain>
    </source>
</reference>
<dbReference type="EMBL" id="CZPT02000244">
    <property type="protein sequence ID" value="SCU65210.1"/>
    <property type="molecule type" value="Genomic_DNA"/>
</dbReference>
<keyword evidence="2" id="KW-1185">Reference proteome</keyword>
<accession>A0A1G4I0W0</accession>